<gene>
    <name evidence="2" type="ORF">PACTADRAFT_34123</name>
</gene>
<proteinExistence type="predicted"/>
<dbReference type="InterPro" id="IPR051207">
    <property type="entry name" value="ComplexI_NDUFA9_subunit"/>
</dbReference>
<dbReference type="CDD" id="cd05271">
    <property type="entry name" value="NDUFA9_like_SDR_a"/>
    <property type="match status" value="1"/>
</dbReference>
<dbReference type="Pfam" id="PF01370">
    <property type="entry name" value="Epimerase"/>
    <property type="match status" value="1"/>
</dbReference>
<dbReference type="EMBL" id="KV454014">
    <property type="protein sequence ID" value="ODV95559.1"/>
    <property type="molecule type" value="Genomic_DNA"/>
</dbReference>
<dbReference type="SUPFAM" id="SSF51735">
    <property type="entry name" value="NAD(P)-binding Rossmann-fold domains"/>
    <property type="match status" value="1"/>
</dbReference>
<dbReference type="Proteomes" id="UP000094236">
    <property type="component" value="Unassembled WGS sequence"/>
</dbReference>
<dbReference type="AlphaFoldDB" id="A0A1E4TV09"/>
<dbReference type="OrthoDB" id="275457at2759"/>
<organism evidence="2 3">
    <name type="scientific">Pachysolen tannophilus NRRL Y-2460</name>
    <dbReference type="NCBI Taxonomy" id="669874"/>
    <lineage>
        <taxon>Eukaryota</taxon>
        <taxon>Fungi</taxon>
        <taxon>Dikarya</taxon>
        <taxon>Ascomycota</taxon>
        <taxon>Saccharomycotina</taxon>
        <taxon>Pichiomycetes</taxon>
        <taxon>Pachysolenaceae</taxon>
        <taxon>Pachysolen</taxon>
    </lineage>
</organism>
<dbReference type="PANTHER" id="PTHR12126">
    <property type="entry name" value="NADH-UBIQUINONE OXIDOREDUCTASE 39 KDA SUBUNIT-RELATED"/>
    <property type="match status" value="1"/>
</dbReference>
<dbReference type="Gene3D" id="3.40.50.720">
    <property type="entry name" value="NAD(P)-binding Rossmann-like Domain"/>
    <property type="match status" value="1"/>
</dbReference>
<name>A0A1E4TV09_PACTA</name>
<dbReference type="InterPro" id="IPR036291">
    <property type="entry name" value="NAD(P)-bd_dom_sf"/>
</dbReference>
<evidence type="ECO:0000259" key="1">
    <source>
        <dbReference type="Pfam" id="PF01370"/>
    </source>
</evidence>
<protein>
    <recommendedName>
        <fullName evidence="1">NAD-dependent epimerase/dehydratase domain-containing protein</fullName>
    </recommendedName>
</protein>
<keyword evidence="3" id="KW-1185">Reference proteome</keyword>
<evidence type="ECO:0000313" key="2">
    <source>
        <dbReference type="EMBL" id="ODV95559.1"/>
    </source>
</evidence>
<dbReference type="GO" id="GO:0005739">
    <property type="term" value="C:mitochondrion"/>
    <property type="evidence" value="ECO:0007669"/>
    <property type="project" value="TreeGrafter"/>
</dbReference>
<dbReference type="GO" id="GO:0044877">
    <property type="term" value="F:protein-containing complex binding"/>
    <property type="evidence" value="ECO:0007669"/>
    <property type="project" value="TreeGrafter"/>
</dbReference>
<evidence type="ECO:0000313" key="3">
    <source>
        <dbReference type="Proteomes" id="UP000094236"/>
    </source>
</evidence>
<reference evidence="3" key="1">
    <citation type="submission" date="2016-05" db="EMBL/GenBank/DDBJ databases">
        <title>Comparative genomics of biotechnologically important yeasts.</title>
        <authorList>
            <consortium name="DOE Joint Genome Institute"/>
            <person name="Riley R."/>
            <person name="Haridas S."/>
            <person name="Wolfe K.H."/>
            <person name="Lopes M.R."/>
            <person name="Hittinger C.T."/>
            <person name="Goker M."/>
            <person name="Salamov A."/>
            <person name="Wisecaver J."/>
            <person name="Long T.M."/>
            <person name="Aerts A.L."/>
            <person name="Barry K."/>
            <person name="Choi C."/>
            <person name="Clum A."/>
            <person name="Coughlan A.Y."/>
            <person name="Deshpande S."/>
            <person name="Douglass A.P."/>
            <person name="Hanson S.J."/>
            <person name="Klenk H.-P."/>
            <person name="Labutti K."/>
            <person name="Lapidus A."/>
            <person name="Lindquist E."/>
            <person name="Lipzen A."/>
            <person name="Meier-Kolthoff J.P."/>
            <person name="Ohm R.A."/>
            <person name="Otillar R.P."/>
            <person name="Pangilinan J."/>
            <person name="Peng Y."/>
            <person name="Rokas A."/>
            <person name="Rosa C.A."/>
            <person name="Scheuner C."/>
            <person name="Sibirny A.A."/>
            <person name="Slot J.C."/>
            <person name="Stielow J.B."/>
            <person name="Sun H."/>
            <person name="Kurtzman C.P."/>
            <person name="Blackwell M."/>
            <person name="Grigoriev I.V."/>
            <person name="Jeffries T.W."/>
        </authorList>
    </citation>
    <scope>NUCLEOTIDE SEQUENCE [LARGE SCALE GENOMIC DNA]</scope>
    <source>
        <strain evidence="3">NRRL Y-2460</strain>
    </source>
</reference>
<dbReference type="PANTHER" id="PTHR12126:SF11">
    <property type="entry name" value="NADH DEHYDROGENASE [UBIQUINONE] 1 ALPHA SUBCOMPLEX SUBUNIT 9, MITOCHONDRIAL"/>
    <property type="match status" value="1"/>
</dbReference>
<dbReference type="STRING" id="669874.A0A1E4TV09"/>
<accession>A0A1E4TV09</accession>
<dbReference type="InterPro" id="IPR001509">
    <property type="entry name" value="Epimerase_deHydtase"/>
</dbReference>
<feature type="domain" description="NAD-dependent epimerase/dehydratase" evidence="1">
    <location>
        <begin position="66"/>
        <end position="218"/>
    </location>
</feature>
<sequence>MVLKVAFRVVSEVSEVNISKFCFFRNSRRYISLFPLKSDVNITGAGKIVTAVGQGNRSSRTGYTATVFGGSGFLGRQLVAKLAKHGTITVVPFRNAMLKRQLKVNGDLGVVNFMEFDIRNLDSIAKSVAHSDIVFNLIGSEHWTKNFSMADVNIEAARRIAKASREAGVPRFIHVSSYNANPNSESIFYATKGLSEQVVKDFYPDATIVRPAPMYGRNSRFLNELLRIKVLGGNIIFKKEVYPVHGAQVAQALEKIGYDDSTMGQTFELYGNERYSKAELREMIKHIIHIDQRGYYPASAGYYLPIPEFLVKFVAQVRQVLSSQERFNTDQLTRVHINQVIDPNCKTFNDLDMVADELSEYLYRYVKPVIFHSSQTENRTVYSKEEVEKLRDYVNTPKDSLNLFNI</sequence>